<accession>A0AAJ6YTH2</accession>
<protein>
    <submittedName>
        <fullName evidence="3">Uncharacterized protein LOC105366977</fullName>
    </submittedName>
</protein>
<evidence type="ECO:0000313" key="3">
    <source>
        <dbReference type="RefSeq" id="XP_011503903.1"/>
    </source>
</evidence>
<evidence type="ECO:0000313" key="2">
    <source>
        <dbReference type="Proteomes" id="UP000695007"/>
    </source>
</evidence>
<organism evidence="2 3">
    <name type="scientific">Ceratosolen solmsi marchali</name>
    <dbReference type="NCBI Taxonomy" id="326594"/>
    <lineage>
        <taxon>Eukaryota</taxon>
        <taxon>Metazoa</taxon>
        <taxon>Ecdysozoa</taxon>
        <taxon>Arthropoda</taxon>
        <taxon>Hexapoda</taxon>
        <taxon>Insecta</taxon>
        <taxon>Pterygota</taxon>
        <taxon>Neoptera</taxon>
        <taxon>Endopterygota</taxon>
        <taxon>Hymenoptera</taxon>
        <taxon>Apocrita</taxon>
        <taxon>Proctotrupomorpha</taxon>
        <taxon>Chalcidoidea</taxon>
        <taxon>Agaonidae</taxon>
        <taxon>Agaoninae</taxon>
        <taxon>Ceratosolen</taxon>
    </lineage>
</organism>
<feature type="region of interest" description="Disordered" evidence="1">
    <location>
        <begin position="1"/>
        <end position="36"/>
    </location>
</feature>
<reference evidence="3" key="1">
    <citation type="submission" date="2025-08" db="UniProtKB">
        <authorList>
            <consortium name="RefSeq"/>
        </authorList>
    </citation>
    <scope>IDENTIFICATION</scope>
</reference>
<dbReference type="GeneID" id="105366977"/>
<keyword evidence="2" id="KW-1185">Reference proteome</keyword>
<feature type="compositionally biased region" description="Polar residues" evidence="1">
    <location>
        <begin position="1"/>
        <end position="13"/>
    </location>
</feature>
<dbReference type="AlphaFoldDB" id="A0AAJ6YTH2"/>
<feature type="compositionally biased region" description="Basic residues" evidence="1">
    <location>
        <begin position="21"/>
        <end position="36"/>
    </location>
</feature>
<dbReference type="Proteomes" id="UP000695007">
    <property type="component" value="Unplaced"/>
</dbReference>
<sequence>MNSMIDSTESRLTLSPEKQRKSVKPLKKQLRPRTKKNYCELSRLSETSNSNEQTITNTKKFNIKNNKKSVPIYKSIKLSQENFKDKEEIYTFPDESQDNDQKIKQMKKTCKKTTAKQIKKIKTSRILGTLRNQRKNIKKGPINVNFKEQNEKKIVKSIQNHMNPEYLQGAENSTISEVSTIKISSNDKLQDSKKINLTVTPSIPKLITSELKLFGPKNAITSKPTMQYSHMINHSLIRKSMSPITKLVENFDAGSPWRSIDTFSRVQQIVQSTPQINKLPLMRTKKLSAPKINFNKSIASNDTIQVLSSVFSKQNKLEDTKVSIINDHKISPRKFGTVLSNISSFHSKNVQNINKSPIKDNQQSSVTTILQMSFTDNNTTLSTQTESLKTNLLEFPINQEKSYVNKENTITPKKTARKKFSSPSPFRFDKMHSSKRTLYVEPRSKTQTITDEEFKIETTLLHHGDLKPTILRQSNLNNFLNIDQMPEETHISTIHGIFNDVHSTPIKGRKFKKLIIEPTIENAFGFDDSDVHEIPSVNNSSMSIINKKHNVKSTKENTTSKVKDKLQISSRILENPAKKLILKSGLKKKPKETIESYINKNINIIEKNDNKTIEKLISGNELQLSNKSVLDSILFSDTFDILCEKKEIKLPKEFPLFIDLQPVHFSEPPRRSYQKRKREILLDINKYNFVEEKDEYNEPRLKKKKVTKINKEERKRIKEWVKNINETFEEIDHFDLIVE</sequence>
<dbReference type="KEGG" id="csol:105366977"/>
<dbReference type="RefSeq" id="XP_011503903.1">
    <property type="nucleotide sequence ID" value="XM_011505601.1"/>
</dbReference>
<name>A0AAJ6YTH2_9HYME</name>
<gene>
    <name evidence="3" type="primary">LOC105366977</name>
</gene>
<proteinExistence type="predicted"/>
<evidence type="ECO:0000256" key="1">
    <source>
        <dbReference type="SAM" id="MobiDB-lite"/>
    </source>
</evidence>